<proteinExistence type="predicted"/>
<comment type="caution">
    <text evidence="1">The sequence shown here is derived from an EMBL/GenBank/DDBJ whole genome shotgun (WGS) entry which is preliminary data.</text>
</comment>
<dbReference type="EMBL" id="BSTX01000007">
    <property type="protein sequence ID" value="GLZ81829.1"/>
    <property type="molecule type" value="Genomic_DNA"/>
</dbReference>
<gene>
    <name evidence="1" type="ORF">Afil01_66360</name>
</gene>
<evidence type="ECO:0000313" key="2">
    <source>
        <dbReference type="Proteomes" id="UP001165079"/>
    </source>
</evidence>
<sequence length="83" mass="8556">MLPAISLAVPSTWPAVVSSCPVIAWVIFGVTPTVMGSPEWGSRFGLVPRRTSGGSWCDGEGIAVCQVTLVHSVKGIGCEIGVS</sequence>
<name>A0A9W6WCP1_9ACTN</name>
<dbReference type="AlphaFoldDB" id="A0A9W6WCP1"/>
<reference evidence="1" key="1">
    <citation type="submission" date="2023-03" db="EMBL/GenBank/DDBJ databases">
        <title>Actinorhabdospora filicis NBRC 111898.</title>
        <authorList>
            <person name="Ichikawa N."/>
            <person name="Sato H."/>
            <person name="Tonouchi N."/>
        </authorList>
    </citation>
    <scope>NUCLEOTIDE SEQUENCE</scope>
    <source>
        <strain evidence="1">NBRC 111898</strain>
    </source>
</reference>
<dbReference type="Proteomes" id="UP001165079">
    <property type="component" value="Unassembled WGS sequence"/>
</dbReference>
<evidence type="ECO:0000313" key="1">
    <source>
        <dbReference type="EMBL" id="GLZ81829.1"/>
    </source>
</evidence>
<keyword evidence="2" id="KW-1185">Reference proteome</keyword>
<protein>
    <submittedName>
        <fullName evidence="1">Uncharacterized protein</fullName>
    </submittedName>
</protein>
<organism evidence="1 2">
    <name type="scientific">Actinorhabdospora filicis</name>
    <dbReference type="NCBI Taxonomy" id="1785913"/>
    <lineage>
        <taxon>Bacteria</taxon>
        <taxon>Bacillati</taxon>
        <taxon>Actinomycetota</taxon>
        <taxon>Actinomycetes</taxon>
        <taxon>Micromonosporales</taxon>
        <taxon>Micromonosporaceae</taxon>
        <taxon>Actinorhabdospora</taxon>
    </lineage>
</organism>
<accession>A0A9W6WCP1</accession>